<evidence type="ECO:0008006" key="3">
    <source>
        <dbReference type="Google" id="ProtNLM"/>
    </source>
</evidence>
<dbReference type="Proteomes" id="UP000297753">
    <property type="component" value="Unassembled WGS sequence"/>
</dbReference>
<comment type="caution">
    <text evidence="1">The sequence shown here is derived from an EMBL/GenBank/DDBJ whole genome shotgun (WGS) entry which is preliminary data.</text>
</comment>
<name>A0A4Y8WGW2_9VIBR</name>
<proteinExistence type="predicted"/>
<organism evidence="1 2">
    <name type="scientific">Vibrio ouci</name>
    <dbReference type="NCBI Taxonomy" id="2499078"/>
    <lineage>
        <taxon>Bacteria</taxon>
        <taxon>Pseudomonadati</taxon>
        <taxon>Pseudomonadota</taxon>
        <taxon>Gammaproteobacteria</taxon>
        <taxon>Vibrionales</taxon>
        <taxon>Vibrionaceae</taxon>
        <taxon>Vibrio</taxon>
    </lineage>
</organism>
<protein>
    <recommendedName>
        <fullName evidence="3">Alpha/beta hydrolase</fullName>
    </recommendedName>
</protein>
<keyword evidence="2" id="KW-1185">Reference proteome</keyword>
<dbReference type="Gene3D" id="3.40.50.1820">
    <property type="entry name" value="alpha/beta hydrolase"/>
    <property type="match status" value="1"/>
</dbReference>
<dbReference type="OrthoDB" id="9780765at2"/>
<evidence type="ECO:0000313" key="2">
    <source>
        <dbReference type="Proteomes" id="UP000297753"/>
    </source>
</evidence>
<dbReference type="SUPFAM" id="SSF53474">
    <property type="entry name" value="alpha/beta-Hydrolases"/>
    <property type="match status" value="1"/>
</dbReference>
<evidence type="ECO:0000313" key="1">
    <source>
        <dbReference type="EMBL" id="TFH92180.1"/>
    </source>
</evidence>
<dbReference type="AlphaFoldDB" id="A0A4Y8WGW2"/>
<reference evidence="1 2" key="1">
    <citation type="submission" date="2019-01" db="EMBL/GenBank/DDBJ databases">
        <title>Vibrio BEI176 sp. nov, a marine bacterium isolated from China: eastern marignal seas.</title>
        <authorList>
            <person name="Li B."/>
        </authorList>
    </citation>
    <scope>NUCLEOTIDE SEQUENCE [LARGE SCALE GENOMIC DNA]</scope>
    <source>
        <strain evidence="1 2">BEI176</strain>
    </source>
</reference>
<dbReference type="EMBL" id="SATR01000008">
    <property type="protein sequence ID" value="TFH92180.1"/>
    <property type="molecule type" value="Genomic_DNA"/>
</dbReference>
<sequence length="125" mass="14127">MSTRELSDDEMKAYDAPFPSSEYFAGPRKMPEIVADDLDAVNQDWLKLKQWDQPVLTLFSDQDPFLAGQAYDEKFQNNFKGAQGQPHITVANASHFLQEDQSSLLAENMLAWLEQTHFKTEGAAA</sequence>
<gene>
    <name evidence="1" type="ORF">ELS82_07125</name>
</gene>
<accession>A0A4Y8WGW2</accession>
<dbReference type="InterPro" id="IPR029058">
    <property type="entry name" value="AB_hydrolase_fold"/>
</dbReference>